<feature type="compositionally biased region" description="Low complexity" evidence="2">
    <location>
        <begin position="28"/>
        <end position="49"/>
    </location>
</feature>
<keyword evidence="1" id="KW-0833">Ubl conjugation pathway</keyword>
<feature type="compositionally biased region" description="Low complexity" evidence="2">
    <location>
        <begin position="303"/>
        <end position="330"/>
    </location>
</feature>
<feature type="compositionally biased region" description="Low complexity" evidence="2">
    <location>
        <begin position="359"/>
        <end position="368"/>
    </location>
</feature>
<protein>
    <recommendedName>
        <fullName evidence="5">Anaphase-promoting complex, subunit CDC26</fullName>
    </recommendedName>
</protein>
<dbReference type="Proteomes" id="UP001391051">
    <property type="component" value="Unassembled WGS sequence"/>
</dbReference>
<dbReference type="RefSeq" id="XP_066704800.1">
    <property type="nucleotide sequence ID" value="XM_066839736.1"/>
</dbReference>
<feature type="compositionally biased region" description="Acidic residues" evidence="2">
    <location>
        <begin position="184"/>
        <end position="206"/>
    </location>
</feature>
<feature type="compositionally biased region" description="Acidic residues" evidence="2">
    <location>
        <begin position="120"/>
        <end position="140"/>
    </location>
</feature>
<gene>
    <name evidence="3" type="ORF">PG986_003514</name>
</gene>
<evidence type="ECO:0000313" key="4">
    <source>
        <dbReference type="Proteomes" id="UP001391051"/>
    </source>
</evidence>
<dbReference type="EMBL" id="JAQQWE010000002">
    <property type="protein sequence ID" value="KAK7962689.1"/>
    <property type="molecule type" value="Genomic_DNA"/>
</dbReference>
<evidence type="ECO:0000313" key="3">
    <source>
        <dbReference type="EMBL" id="KAK7962689.1"/>
    </source>
</evidence>
<feature type="region of interest" description="Disordered" evidence="2">
    <location>
        <begin position="28"/>
        <end position="374"/>
    </location>
</feature>
<sequence length="374" mass="39302">MLRRPPTTLTLTSEDIASYEDRRAAQLQEAQLQARKQAQAQAAPRMQALYSSPRGRLHRETTPRLAAPSSPLHHQHQQQQQQYQQQQSSPLHATPEVHQGGAGLSSPPEADANDWGYGSPEDDEEEEEEEDDDDDDESDMGEPSVLDQRGQRLAAQRLAQQQQQQQQQHQQGASDPHHHQLDTSDVEEQYNDSDEDEDEEMADYDPDVAGAIQSMPRSMRPTPAAAMRQGSAEPPSRRSREPSAPAPNLAVTPVPSNHHITVTPAGPGGGGGGGGAAAAAAASQIPQAPSRPTAGGGGGGGNTRTRATRGTAASAAAASAPTTRGTRTAGAGTGYVSTRGHAAGEGRMTRSREERIGVSGAAGAAGSRRTARGG</sequence>
<evidence type="ECO:0000256" key="2">
    <source>
        <dbReference type="SAM" id="MobiDB-lite"/>
    </source>
</evidence>
<dbReference type="Pfam" id="PF10471">
    <property type="entry name" value="ANAPC_CDC26"/>
    <property type="match status" value="1"/>
</dbReference>
<feature type="compositionally biased region" description="Gly residues" evidence="2">
    <location>
        <begin position="266"/>
        <end position="276"/>
    </location>
</feature>
<proteinExistence type="predicted"/>
<feature type="compositionally biased region" description="Low complexity" evidence="2">
    <location>
        <begin position="277"/>
        <end position="293"/>
    </location>
</feature>
<name>A0ABR1QRY0_9PEZI</name>
<dbReference type="InterPro" id="IPR018860">
    <property type="entry name" value="APC_suCDC26"/>
</dbReference>
<feature type="compositionally biased region" description="Basic and acidic residues" evidence="2">
    <location>
        <begin position="342"/>
        <end position="356"/>
    </location>
</feature>
<dbReference type="GeneID" id="92072798"/>
<accession>A0ABR1QRY0</accession>
<feature type="compositionally biased region" description="Low complexity" evidence="2">
    <location>
        <begin position="77"/>
        <end position="87"/>
    </location>
</feature>
<keyword evidence="4" id="KW-1185">Reference proteome</keyword>
<evidence type="ECO:0000256" key="1">
    <source>
        <dbReference type="ARBA" id="ARBA00022786"/>
    </source>
</evidence>
<feature type="compositionally biased region" description="Low complexity" evidence="2">
    <location>
        <begin position="151"/>
        <end position="173"/>
    </location>
</feature>
<comment type="caution">
    <text evidence="3">The sequence shown here is derived from an EMBL/GenBank/DDBJ whole genome shotgun (WGS) entry which is preliminary data.</text>
</comment>
<evidence type="ECO:0008006" key="5">
    <source>
        <dbReference type="Google" id="ProtNLM"/>
    </source>
</evidence>
<organism evidence="3 4">
    <name type="scientific">Apiospora aurea</name>
    <dbReference type="NCBI Taxonomy" id="335848"/>
    <lineage>
        <taxon>Eukaryota</taxon>
        <taxon>Fungi</taxon>
        <taxon>Dikarya</taxon>
        <taxon>Ascomycota</taxon>
        <taxon>Pezizomycotina</taxon>
        <taxon>Sordariomycetes</taxon>
        <taxon>Xylariomycetidae</taxon>
        <taxon>Amphisphaeriales</taxon>
        <taxon>Apiosporaceae</taxon>
        <taxon>Apiospora</taxon>
    </lineage>
</organism>
<reference evidence="3 4" key="1">
    <citation type="submission" date="2023-01" db="EMBL/GenBank/DDBJ databases">
        <title>Analysis of 21 Apiospora genomes using comparative genomics revels a genus with tremendous synthesis potential of carbohydrate active enzymes and secondary metabolites.</title>
        <authorList>
            <person name="Sorensen T."/>
        </authorList>
    </citation>
    <scope>NUCLEOTIDE SEQUENCE [LARGE SCALE GENOMIC DNA]</scope>
    <source>
        <strain evidence="3 4">CBS 24483</strain>
    </source>
</reference>